<feature type="region of interest" description="Disordered" evidence="1">
    <location>
        <begin position="1"/>
        <end position="50"/>
    </location>
</feature>
<evidence type="ECO:0000313" key="2">
    <source>
        <dbReference type="EMBL" id="CAD7421688.1"/>
    </source>
</evidence>
<name>A0A7R9DVZ2_TIMPO</name>
<organism evidence="2">
    <name type="scientific">Timema poppense</name>
    <name type="common">Walking stick</name>
    <dbReference type="NCBI Taxonomy" id="170557"/>
    <lineage>
        <taxon>Eukaryota</taxon>
        <taxon>Metazoa</taxon>
        <taxon>Ecdysozoa</taxon>
        <taxon>Arthropoda</taxon>
        <taxon>Hexapoda</taxon>
        <taxon>Insecta</taxon>
        <taxon>Pterygota</taxon>
        <taxon>Neoptera</taxon>
        <taxon>Polyneoptera</taxon>
        <taxon>Phasmatodea</taxon>
        <taxon>Timematodea</taxon>
        <taxon>Timematoidea</taxon>
        <taxon>Timematidae</taxon>
        <taxon>Timema</taxon>
    </lineage>
</organism>
<gene>
    <name evidence="2" type="ORF">TPSB3V08_LOCUS15103</name>
</gene>
<reference evidence="2" key="1">
    <citation type="submission" date="2020-11" db="EMBL/GenBank/DDBJ databases">
        <authorList>
            <person name="Tran Van P."/>
        </authorList>
    </citation>
    <scope>NUCLEOTIDE SEQUENCE</scope>
</reference>
<dbReference type="AlphaFoldDB" id="A0A7R9DVZ2"/>
<dbReference type="EMBL" id="OD058231">
    <property type="protein sequence ID" value="CAD7421688.1"/>
    <property type="molecule type" value="Genomic_DNA"/>
</dbReference>
<feature type="compositionally biased region" description="Basic and acidic residues" evidence="1">
    <location>
        <begin position="29"/>
        <end position="48"/>
    </location>
</feature>
<proteinExistence type="predicted"/>
<protein>
    <submittedName>
        <fullName evidence="2">Uncharacterized protein</fullName>
    </submittedName>
</protein>
<feature type="compositionally biased region" description="Polar residues" evidence="1">
    <location>
        <begin position="1"/>
        <end position="13"/>
    </location>
</feature>
<sequence length="109" mass="12668">MSRVSSQGRQQKGQRPPCRMNGMGKGRKKEREERRKEKVEERRKEKKEGKRRLVVHIQTYGHSSLIHTDRTVRRLCWDCVVSLPFTLIGLCSGRAVTRGCLPIYPLPSH</sequence>
<accession>A0A7R9DVZ2</accession>
<evidence type="ECO:0000256" key="1">
    <source>
        <dbReference type="SAM" id="MobiDB-lite"/>
    </source>
</evidence>